<reference evidence="1 2" key="1">
    <citation type="journal article" date="2012" name="Appl. Environ. Microbiol.">
        <title>Genome Sequence of Thermotolerant Bacillus methanolicus: Features and Regulation Related to Methylotrophy and Production of L-Lysine and L-Glutamate from Methanol.</title>
        <authorList>
            <person name="Heggeset T.M."/>
            <person name="Krog A."/>
            <person name="Balzer S."/>
            <person name="Wentzel A."/>
            <person name="Ellingsen T.E."/>
            <person name="Brautaset T."/>
        </authorList>
    </citation>
    <scope>NUCLEOTIDE SEQUENCE [LARGE SCALE GENOMIC DNA]</scope>
    <source>
        <strain evidence="1 2">PB1</strain>
    </source>
</reference>
<comment type="caution">
    <text evidence="1">The sequence shown here is derived from an EMBL/GenBank/DDBJ whole genome shotgun (WGS) entry which is preliminary data.</text>
</comment>
<dbReference type="Pfam" id="PF09148">
    <property type="entry name" value="DUF1934"/>
    <property type="match status" value="1"/>
</dbReference>
<evidence type="ECO:0008006" key="3">
    <source>
        <dbReference type="Google" id="ProtNLM"/>
    </source>
</evidence>
<dbReference type="eggNOG" id="COG4506">
    <property type="taxonomic scope" value="Bacteria"/>
</dbReference>
<gene>
    <name evidence="1" type="ORF">PB1_07907</name>
</gene>
<dbReference type="PATRIC" id="fig|997296.3.peg.1680"/>
<protein>
    <recommendedName>
        <fullName evidence="3">YwiB</fullName>
    </recommendedName>
</protein>
<accession>I3E198</accession>
<keyword evidence="2" id="KW-1185">Reference proteome</keyword>
<dbReference type="OrthoDB" id="2352933at2"/>
<dbReference type="AlphaFoldDB" id="I3E198"/>
<proteinExistence type="predicted"/>
<dbReference type="Gene3D" id="2.40.128.20">
    <property type="match status" value="1"/>
</dbReference>
<organism evidence="1 2">
    <name type="scientific">Bacillus methanolicus PB1</name>
    <dbReference type="NCBI Taxonomy" id="997296"/>
    <lineage>
        <taxon>Bacteria</taxon>
        <taxon>Bacillati</taxon>
        <taxon>Bacillota</taxon>
        <taxon>Bacilli</taxon>
        <taxon>Bacillales</taxon>
        <taxon>Bacillaceae</taxon>
        <taxon>Bacillus</taxon>
    </lineage>
</organism>
<evidence type="ECO:0000313" key="1">
    <source>
        <dbReference type="EMBL" id="EIJ80269.1"/>
    </source>
</evidence>
<dbReference type="SUPFAM" id="SSF50814">
    <property type="entry name" value="Lipocalins"/>
    <property type="match status" value="1"/>
</dbReference>
<evidence type="ECO:0000313" key="2">
    <source>
        <dbReference type="Proteomes" id="UP000010523"/>
    </source>
</evidence>
<dbReference type="InterPro" id="IPR015231">
    <property type="entry name" value="DUF1934"/>
</dbReference>
<dbReference type="Proteomes" id="UP000010523">
    <property type="component" value="Unassembled WGS sequence"/>
</dbReference>
<sequence>MSLRPAEQMPVKIKIKTEIHQDGNKETFEFITFGRYYQKGESSFLQYEEVLEDGRINTTVKISGQEVLILRSGAVKMRMRFQEQKTLAGTYETPYGVLQTSASTKRIYKNTGFLEIVYDLQMQGQDAGTYHMTIRYEEE</sequence>
<dbReference type="InterPro" id="IPR012674">
    <property type="entry name" value="Calycin"/>
</dbReference>
<name>I3E198_BACMT</name>
<dbReference type="EMBL" id="AFEU01000002">
    <property type="protein sequence ID" value="EIJ80269.1"/>
    <property type="molecule type" value="Genomic_DNA"/>
</dbReference>
<dbReference type="STRING" id="997296.PB1_07907"/>